<dbReference type="GO" id="GO:0005516">
    <property type="term" value="F:calmodulin binding"/>
    <property type="evidence" value="ECO:0007669"/>
    <property type="project" value="UniProtKB-KW"/>
</dbReference>
<evidence type="ECO:0000256" key="15">
    <source>
        <dbReference type="ARBA" id="ARBA00022600"/>
    </source>
</evidence>
<keyword evidence="10" id="KW-0158">Chromosome</keyword>
<keyword evidence="25 33" id="KW-0119">Carbohydrate metabolism</keyword>
<keyword evidence="14" id="KW-0597">Phosphoprotein</keyword>
<dbReference type="InterPro" id="IPR037138">
    <property type="entry name" value="His_deacetylse_dom_sf"/>
</dbReference>
<dbReference type="PANTHER" id="PTHR10749:SF4">
    <property type="entry name" value="PHOSPHORYLASE B KINASE REGULATORY SUBUNIT ALPHA, SKELETAL MUSCLE ISOFORM"/>
    <property type="match status" value="1"/>
</dbReference>
<evidence type="ECO:0000256" key="2">
    <source>
        <dbReference type="ARBA" id="ARBA00002837"/>
    </source>
</evidence>
<dbReference type="GO" id="GO:0005977">
    <property type="term" value="P:glycogen metabolic process"/>
    <property type="evidence" value="ECO:0007669"/>
    <property type="project" value="UniProtKB-KW"/>
</dbReference>
<dbReference type="InterPro" id="IPR011613">
    <property type="entry name" value="GH15-like"/>
</dbReference>
<evidence type="ECO:0000256" key="8">
    <source>
        <dbReference type="ARBA" id="ARBA00006967"/>
    </source>
</evidence>
<dbReference type="Pfam" id="PF19292">
    <property type="entry name" value="KPBB_C"/>
    <property type="match status" value="1"/>
</dbReference>
<dbReference type="EMBL" id="JAWDJR010000007">
    <property type="protein sequence ID" value="KAK9972043.1"/>
    <property type="molecule type" value="Genomic_DNA"/>
</dbReference>
<keyword evidence="22" id="KW-0010">Activator</keyword>
<keyword evidence="15 33" id="KW-0321">Glycogen metabolism</keyword>
<dbReference type="FunFam" id="3.40.800.20:FF:000006">
    <property type="entry name" value="Histone deacetylase 8"/>
    <property type="match status" value="1"/>
</dbReference>
<keyword evidence="23" id="KW-0804">Transcription</keyword>
<evidence type="ECO:0000313" key="37">
    <source>
        <dbReference type="EMBL" id="KAK9972043.1"/>
    </source>
</evidence>
<dbReference type="InterPro" id="IPR008734">
    <property type="entry name" value="PHK_A/B_su"/>
</dbReference>
<dbReference type="GO" id="GO:0141221">
    <property type="term" value="F:histone deacetylase activity, hydrolytic mechanism"/>
    <property type="evidence" value="ECO:0007669"/>
    <property type="project" value="UniProtKB-EC"/>
</dbReference>
<evidence type="ECO:0000256" key="22">
    <source>
        <dbReference type="ARBA" id="ARBA00023159"/>
    </source>
</evidence>
<keyword evidence="27 32" id="KW-0636">Prenylation</keyword>
<dbReference type="GO" id="GO:0005694">
    <property type="term" value="C:chromosome"/>
    <property type="evidence" value="ECO:0007669"/>
    <property type="project" value="UniProtKB-SubCell"/>
</dbReference>
<comment type="caution">
    <text evidence="37">The sequence shown here is derived from an EMBL/GenBank/DDBJ whole genome shotgun (WGS) entry which is preliminary data.</text>
</comment>
<keyword evidence="24" id="KW-0539">Nucleus</keyword>
<dbReference type="Proteomes" id="UP001479290">
    <property type="component" value="Unassembled WGS sequence"/>
</dbReference>
<comment type="pathway">
    <text evidence="7 33">Glycan biosynthesis; glycogen metabolism.</text>
</comment>
<keyword evidence="12" id="KW-0963">Cytoplasm</keyword>
<comment type="cofactor">
    <cofactor evidence="1">
        <name>a divalent metal cation</name>
        <dbReference type="ChEBI" id="CHEBI:60240"/>
    </cofactor>
</comment>
<comment type="catalytic activity">
    <reaction evidence="28">
        <text>N(6)-acetyl-L-lysyl-[protein] + H2O = L-lysyl-[protein] + acetate</text>
        <dbReference type="Rhea" id="RHEA:58108"/>
        <dbReference type="Rhea" id="RHEA-COMP:9752"/>
        <dbReference type="Rhea" id="RHEA-COMP:10731"/>
        <dbReference type="ChEBI" id="CHEBI:15377"/>
        <dbReference type="ChEBI" id="CHEBI:29969"/>
        <dbReference type="ChEBI" id="CHEBI:30089"/>
        <dbReference type="ChEBI" id="CHEBI:61930"/>
    </reaction>
    <physiologicalReaction direction="left-to-right" evidence="28">
        <dbReference type="Rhea" id="RHEA:58109"/>
    </physiologicalReaction>
</comment>
<comment type="similarity">
    <text evidence="8">Belongs to the CITED family.</text>
</comment>
<evidence type="ECO:0000256" key="13">
    <source>
        <dbReference type="ARBA" id="ARBA00022491"/>
    </source>
</evidence>
<comment type="similarity">
    <text evidence="31">Belongs to the histone deacetylase family. HD Type 1 subfamily.</text>
</comment>
<evidence type="ECO:0000256" key="6">
    <source>
        <dbReference type="ARBA" id="ARBA00004496"/>
    </source>
</evidence>
<comment type="PTM">
    <text evidence="32">Although the final Cys may be farnesylated, the terminal tripeptide is probably not removed, and the C-terminus is not methylated.</text>
</comment>
<accession>A0AAW2AG94</accession>
<evidence type="ECO:0000256" key="9">
    <source>
        <dbReference type="ARBA" id="ARBA00007128"/>
    </source>
</evidence>
<dbReference type="CDD" id="cd10000">
    <property type="entry name" value="HDAC8"/>
    <property type="match status" value="1"/>
</dbReference>
<evidence type="ECO:0000256" key="10">
    <source>
        <dbReference type="ARBA" id="ARBA00022454"/>
    </source>
</evidence>
<comment type="similarity">
    <text evidence="9 33">Belongs to the phosphorylase b kinase regulatory chain family.</text>
</comment>
<evidence type="ECO:0000256" key="20">
    <source>
        <dbReference type="ARBA" id="ARBA00023015"/>
    </source>
</evidence>
<dbReference type="FunFam" id="1.50.10.10:FF:000004">
    <property type="entry name" value="Phosphorylase b kinase regulatory subunit"/>
    <property type="match status" value="1"/>
</dbReference>
<dbReference type="Pfam" id="PF00723">
    <property type="entry name" value="Glyco_hydro_15"/>
    <property type="match status" value="1"/>
</dbReference>
<dbReference type="Gene3D" id="3.40.800.20">
    <property type="entry name" value="Histone deacetylase domain"/>
    <property type="match status" value="1"/>
</dbReference>
<keyword evidence="26 32" id="KW-0449">Lipoprotein</keyword>
<comment type="function">
    <text evidence="2">Phosphorylase b kinase catalyzes the phosphorylation of serine in certain substrates, including troponin I. The alpha chain may bind calmodulin.</text>
</comment>
<dbReference type="InterPro" id="IPR000286">
    <property type="entry name" value="HDACs"/>
</dbReference>
<dbReference type="InterPro" id="IPR007576">
    <property type="entry name" value="CITED"/>
</dbReference>
<evidence type="ECO:0000256" key="14">
    <source>
        <dbReference type="ARBA" id="ARBA00022553"/>
    </source>
</evidence>
<evidence type="ECO:0000259" key="34">
    <source>
        <dbReference type="Pfam" id="PF00723"/>
    </source>
</evidence>
<dbReference type="InterPro" id="IPR023696">
    <property type="entry name" value="Ureohydrolase_dom_sf"/>
</dbReference>
<evidence type="ECO:0000256" key="24">
    <source>
        <dbReference type="ARBA" id="ARBA00023242"/>
    </source>
</evidence>
<organism evidence="37 38">
    <name type="scientific">Culter alburnus</name>
    <name type="common">Topmouth culter</name>
    <dbReference type="NCBI Taxonomy" id="194366"/>
    <lineage>
        <taxon>Eukaryota</taxon>
        <taxon>Metazoa</taxon>
        <taxon>Chordata</taxon>
        <taxon>Craniata</taxon>
        <taxon>Vertebrata</taxon>
        <taxon>Euteleostomi</taxon>
        <taxon>Actinopterygii</taxon>
        <taxon>Neopterygii</taxon>
        <taxon>Teleostei</taxon>
        <taxon>Ostariophysi</taxon>
        <taxon>Cypriniformes</taxon>
        <taxon>Xenocyprididae</taxon>
        <taxon>Xenocypridinae</taxon>
        <taxon>Culter</taxon>
    </lineage>
</organism>
<proteinExistence type="inferred from homology"/>
<evidence type="ECO:0000256" key="21">
    <source>
        <dbReference type="ARBA" id="ARBA00023136"/>
    </source>
</evidence>
<dbReference type="GO" id="GO:0005634">
    <property type="term" value="C:nucleus"/>
    <property type="evidence" value="ECO:0007669"/>
    <property type="project" value="UniProtKB-SubCell"/>
</dbReference>
<feature type="domain" description="Phosphorylase b kinase regulatory subunit alpha/beta C-terminal" evidence="36">
    <location>
        <begin position="1046"/>
        <end position="1138"/>
    </location>
</feature>
<dbReference type="PANTHER" id="PTHR10749">
    <property type="entry name" value="PHOSPHORYLASE B KINASE REGULATORY SUBUNIT"/>
    <property type="match status" value="1"/>
</dbReference>
<evidence type="ECO:0000256" key="23">
    <source>
        <dbReference type="ARBA" id="ARBA00023163"/>
    </source>
</evidence>
<keyword evidence="18" id="KW-0156">Chromatin regulator</keyword>
<evidence type="ECO:0000256" key="7">
    <source>
        <dbReference type="ARBA" id="ARBA00005131"/>
    </source>
</evidence>
<evidence type="ECO:0000256" key="5">
    <source>
        <dbReference type="ARBA" id="ARBA00004342"/>
    </source>
</evidence>
<evidence type="ECO:0000313" key="38">
    <source>
        <dbReference type="Proteomes" id="UP001479290"/>
    </source>
</evidence>
<dbReference type="InterPro" id="IPR023801">
    <property type="entry name" value="His_deacetylse_dom"/>
</dbReference>
<dbReference type="InterPro" id="IPR045583">
    <property type="entry name" value="KPBA/B_C"/>
</dbReference>
<reference evidence="37 38" key="1">
    <citation type="submission" date="2024-05" db="EMBL/GenBank/DDBJ databases">
        <title>A high-quality chromosomal-level genome assembly of Topmouth culter (Culter alburnus).</title>
        <authorList>
            <person name="Zhao H."/>
        </authorList>
    </citation>
    <scope>NUCLEOTIDE SEQUENCE [LARGE SCALE GENOMIC DNA]</scope>
    <source>
        <strain evidence="37">CATC2023</strain>
        <tissue evidence="37">Muscle</tissue>
    </source>
</reference>
<dbReference type="InterPro" id="IPR012341">
    <property type="entry name" value="6hp_glycosidase-like_sf"/>
</dbReference>
<evidence type="ECO:0000256" key="25">
    <source>
        <dbReference type="ARBA" id="ARBA00023277"/>
    </source>
</evidence>
<evidence type="ECO:0000256" key="12">
    <source>
        <dbReference type="ARBA" id="ARBA00022490"/>
    </source>
</evidence>
<evidence type="ECO:0000256" key="30">
    <source>
        <dbReference type="ARBA" id="ARBA00049416"/>
    </source>
</evidence>
<protein>
    <recommendedName>
        <fullName evidence="33">Phosphorylase b kinase regulatory subunit</fullName>
    </recommendedName>
</protein>
<dbReference type="GO" id="GO:0005964">
    <property type="term" value="C:phosphorylase kinase complex"/>
    <property type="evidence" value="ECO:0007669"/>
    <property type="project" value="TreeGrafter"/>
</dbReference>
<dbReference type="Pfam" id="PF04487">
    <property type="entry name" value="CITED"/>
    <property type="match status" value="1"/>
</dbReference>
<evidence type="ECO:0000256" key="18">
    <source>
        <dbReference type="ARBA" id="ARBA00022853"/>
    </source>
</evidence>
<evidence type="ECO:0000256" key="33">
    <source>
        <dbReference type="RuleBase" id="RU364123"/>
    </source>
</evidence>
<keyword evidence="21 33" id="KW-0472">Membrane</keyword>
<keyword evidence="11 33" id="KW-1003">Cell membrane</keyword>
<gene>
    <name evidence="37" type="ORF">ABG768_025375</name>
</gene>
<evidence type="ECO:0000256" key="4">
    <source>
        <dbReference type="ARBA" id="ARBA00004286"/>
    </source>
</evidence>
<keyword evidence="17" id="KW-0378">Hydrolase</keyword>
<evidence type="ECO:0000256" key="1">
    <source>
        <dbReference type="ARBA" id="ARBA00001968"/>
    </source>
</evidence>
<dbReference type="InterPro" id="IPR008928">
    <property type="entry name" value="6-hairpin_glycosidase_sf"/>
</dbReference>
<evidence type="ECO:0000256" key="31">
    <source>
        <dbReference type="ARBA" id="ARBA00061569"/>
    </source>
</evidence>
<evidence type="ECO:0000259" key="35">
    <source>
        <dbReference type="Pfam" id="PF00850"/>
    </source>
</evidence>
<feature type="lipid moiety-binding region" description="S-farnesyl cysteine" evidence="32">
    <location>
        <position position="1218"/>
    </location>
</feature>
<comment type="subcellular location">
    <subcellularLocation>
        <location evidence="5 33">Cell membrane</location>
        <topology evidence="5 33">Lipid-anchor</topology>
        <orientation evidence="5 33">Cytoplasmic side</orientation>
    </subcellularLocation>
    <subcellularLocation>
        <location evidence="4">Chromosome</location>
    </subcellularLocation>
    <subcellularLocation>
        <location evidence="6">Cytoplasm</location>
    </subcellularLocation>
    <subcellularLocation>
        <location evidence="3">Nucleus</location>
    </subcellularLocation>
</comment>
<dbReference type="InterPro" id="IPR003084">
    <property type="entry name" value="HDAC_I/II"/>
</dbReference>
<keyword evidence="16" id="KW-0479">Metal-binding</keyword>
<evidence type="ECO:0000256" key="32">
    <source>
        <dbReference type="PIRSR" id="PIRSR608734-50"/>
    </source>
</evidence>
<dbReference type="SUPFAM" id="SSF48208">
    <property type="entry name" value="Six-hairpin glycosidases"/>
    <property type="match status" value="1"/>
</dbReference>
<comment type="catalytic activity">
    <reaction evidence="29">
        <text>N(6)-(2E)-butenoyl-L-lysyl-[protein] + H2O = (2E)-2-butenoate + L-lysyl-[protein]</text>
        <dbReference type="Rhea" id="RHEA:69172"/>
        <dbReference type="Rhea" id="RHEA-COMP:9752"/>
        <dbReference type="Rhea" id="RHEA-COMP:13707"/>
        <dbReference type="ChEBI" id="CHEBI:15377"/>
        <dbReference type="ChEBI" id="CHEBI:29969"/>
        <dbReference type="ChEBI" id="CHEBI:35899"/>
        <dbReference type="ChEBI" id="CHEBI:137954"/>
    </reaction>
    <physiologicalReaction direction="left-to-right" evidence="29">
        <dbReference type="Rhea" id="RHEA:69173"/>
    </physiologicalReaction>
</comment>
<evidence type="ECO:0000256" key="28">
    <source>
        <dbReference type="ARBA" id="ARBA00049136"/>
    </source>
</evidence>
<dbReference type="PRINTS" id="PR01270">
    <property type="entry name" value="HDASUPER"/>
</dbReference>
<dbReference type="GO" id="GO:0006355">
    <property type="term" value="P:regulation of DNA-templated transcription"/>
    <property type="evidence" value="ECO:0007669"/>
    <property type="project" value="InterPro"/>
</dbReference>
<evidence type="ECO:0000256" key="29">
    <source>
        <dbReference type="ARBA" id="ARBA00049193"/>
    </source>
</evidence>
<keyword evidence="19 33" id="KW-0112">Calmodulin-binding</keyword>
<name>A0AAW2AG94_CULAL</name>
<sequence length="1746" mass="194498">MRSRSNSGVKLDNYARIVHQTILRHQDPVTGLLPASKEQPDAWVRDNVYSILSVWGLSLAYRKNADRDEDKAKAYELEQSVVKLMRGLLQCIMRQLDKVEKFKYSKSTLDSLHAKYNTQTCAAVVGDREWGHLQLDATSLYLLFLAQMTASGLHIVYTQDEVDVVQNLMFYIEAAYKVADYGMWERGDKTNQGIPELNASSIGMAKAALEALDDLNLFGAKGGPDSVVHALADDIQHCQSILSSLLPRASTSKEVDAGLLSIISYPAFAVEDMELVNITKEEIISKLQGRYGCCRFLRDGHKTPKEDPNRLYYESAELKLFENIECEWPLFWTYLILDGIFINSPEQVQEYQEALEGIMIKQKDGIRLLPELYSVPPDKVDEEYVNPHTVERIPMGKCPLKWGQSLYVMGNLLAEGFLAPGEIDPLNRRFSTIPKPDVVVQVSILAENEDIKALLQKNGIDVETVADIHPIRVQPSRVLSHIYARLGRNERLGLTGRPYRRIGVLGTSKLYIIRNTIFSFTPQFIDHQQFYLALDNKMIVEMLRTDLSYLSSRWRMTGRPTVTFPVSQTMLNHDHTDLEPAVLATLKKLQDGYFGGARIQTGKLSEFLTTSCCARLSFLDSGKTRSMSSHGLDEDDDVEDSYFRGAMHDLNFSDDTDDLAQYLDQLLTAAVPQRGLRVEAEAKGLSRFKAAATKTREMVSLVNKAKELQIHNLHMYLPNKLFRSPQPALNLKDFPGPRTSHSPDVPMSSECNLPRDSHGGIDHSGLVQVLKDTESLHDQADILYILFKDKGMDWDTQLHGKCTTVKSLLVELYEKAGDLRCWDLIRMISGMLRKKVEELDWACSDLLAHQKHLTVGLPPEPREKTITAPLPLDQLALLIDQASENNITIAILTQEIIVYLAMIIRTQPSLFSEMFRLRIGLIIQVMATELAQSLNCSGEEATESLMKLSPSELKNLLHHILSGKEFGVQRSVRSVEPGTSPVISIHEVGNVGATKSERAGISKLKSDMKMTFSGQSFDTEHMESGRSRMPSIDGFDSSVSVGASRDSRQGQWLRRRRLDGALNRVPVGFYQKVWKILQKCHGLSIEGFVLPSSTTREMTPGEIKFAVHVERVLNRVPQPEYRQLLVEGILVLTMLADVDIKSIGSIIHIEKVVHIANDMFFKDQKDLGAEDSILEKDHSTGICRLLYDTAPSGRFGTMTYLTKAVATYVQDFLPSGACTASMVHSLIEAYDLLKYMRVVKPHVASIEEMSVFHTDSYLQHLHKISQDGDNDDPQSADFGLGYDCPVVEGIFDYAAAVGGATLTAAQNLLDGKCDVAINWAGGWHHAKKDEASGFCYVNDAVLGILKLREKYERVLYVDVDLHHGDGVEDAFSFTSKVMTVSLHKFSPGFFPGTGDVTDTGLGKGRWYAVNVPFEDGIRDDRYCQTFTSVMQEVKALFNPEAVVMQLGADTMAGDPMCSFNMTPVGVGKCLNYILCWELPTLLLGGGGYNLANTARCWTYLTGTVLGQTLSSEIPDHEYFTEYGPDYSLEISPSCRTDRNESQHLERVISTIKDAVFKPVKTEKKKAVWLLLISRQYRDEQLMCIGFGRNRCVHLKSLLCSSATMKDRDSLSLLHYSGSGKTSPQFASASLHPSSPVLGKPQPFCLQSGQHLIASMQLQKLNSHYQNLSSAATTGPGRGYGATMLGTGQIATPGAAQTPGIIDSDPVDEEVLMSLVVELGLDRANELPELWLGQNEFDFIADVPAGC</sequence>
<comment type="catalytic activity">
    <reaction evidence="30">
        <text>N(6)-acetyl-L-lysyl-[histone] + H2O = L-lysyl-[histone] + acetate</text>
        <dbReference type="Rhea" id="RHEA:58196"/>
        <dbReference type="Rhea" id="RHEA-COMP:9845"/>
        <dbReference type="Rhea" id="RHEA-COMP:11338"/>
        <dbReference type="ChEBI" id="CHEBI:15377"/>
        <dbReference type="ChEBI" id="CHEBI:29969"/>
        <dbReference type="ChEBI" id="CHEBI:30089"/>
        <dbReference type="ChEBI" id="CHEBI:61930"/>
        <dbReference type="EC" id="3.5.1.98"/>
    </reaction>
    <physiologicalReaction direction="left-to-right" evidence="30">
        <dbReference type="Rhea" id="RHEA:58197"/>
    </physiologicalReaction>
</comment>
<dbReference type="GO" id="GO:0005886">
    <property type="term" value="C:plasma membrane"/>
    <property type="evidence" value="ECO:0007669"/>
    <property type="project" value="UniProtKB-SubCell"/>
</dbReference>
<evidence type="ECO:0000256" key="17">
    <source>
        <dbReference type="ARBA" id="ARBA00022801"/>
    </source>
</evidence>
<dbReference type="SUPFAM" id="SSF52768">
    <property type="entry name" value="Arginase/deacetylase"/>
    <property type="match status" value="1"/>
</dbReference>
<evidence type="ECO:0000256" key="11">
    <source>
        <dbReference type="ARBA" id="ARBA00022475"/>
    </source>
</evidence>
<feature type="domain" description="GH15-like" evidence="34">
    <location>
        <begin position="8"/>
        <end position="920"/>
    </location>
</feature>
<dbReference type="PRINTS" id="PR01271">
    <property type="entry name" value="HISDACETLASE"/>
</dbReference>
<evidence type="ECO:0000256" key="27">
    <source>
        <dbReference type="ARBA" id="ARBA00023289"/>
    </source>
</evidence>
<dbReference type="Gene3D" id="1.50.10.10">
    <property type="match status" value="1"/>
</dbReference>
<dbReference type="GO" id="GO:0046872">
    <property type="term" value="F:metal ion binding"/>
    <property type="evidence" value="ECO:0007669"/>
    <property type="project" value="UniProtKB-KW"/>
</dbReference>
<evidence type="ECO:0000256" key="19">
    <source>
        <dbReference type="ARBA" id="ARBA00022860"/>
    </source>
</evidence>
<dbReference type="FunFam" id="6.10.140.2200:FF:000002">
    <property type="entry name" value="cbp/p300-interacting transactivator 1 isoform X2"/>
    <property type="match status" value="1"/>
</dbReference>
<keyword evidence="38" id="KW-1185">Reference proteome</keyword>
<dbReference type="Pfam" id="PF00850">
    <property type="entry name" value="Hist_deacetyl"/>
    <property type="match status" value="1"/>
</dbReference>
<keyword evidence="20" id="KW-0805">Transcription regulation</keyword>
<keyword evidence="13" id="KW-0678">Repressor</keyword>
<evidence type="ECO:0000259" key="36">
    <source>
        <dbReference type="Pfam" id="PF19292"/>
    </source>
</evidence>
<evidence type="ECO:0000256" key="3">
    <source>
        <dbReference type="ARBA" id="ARBA00004123"/>
    </source>
</evidence>
<evidence type="ECO:0000256" key="16">
    <source>
        <dbReference type="ARBA" id="ARBA00022723"/>
    </source>
</evidence>
<dbReference type="Gene3D" id="6.10.140.2200">
    <property type="match status" value="1"/>
</dbReference>
<feature type="domain" description="Histone deacetylase" evidence="35">
    <location>
        <begin position="1221"/>
        <end position="1502"/>
    </location>
</feature>
<evidence type="ECO:0000256" key="26">
    <source>
        <dbReference type="ARBA" id="ARBA00023288"/>
    </source>
</evidence>